<geneLocation type="plasmid" evidence="5">
    <name>pAK5</name>
</geneLocation>
<dbReference type="PANTHER" id="PTHR43008:SF4">
    <property type="entry name" value="CHAIN DEHYDROGENASE, PUTATIVE (AFU_ORTHOLOGUE AFUA_4G08710)-RELATED"/>
    <property type="match status" value="1"/>
</dbReference>
<keyword evidence="5" id="KW-0614">Plasmid</keyword>
<keyword evidence="4" id="KW-0520">NAD</keyword>
<evidence type="ECO:0000256" key="1">
    <source>
        <dbReference type="ARBA" id="ARBA00006484"/>
    </source>
</evidence>
<dbReference type="InterPro" id="IPR002347">
    <property type="entry name" value="SDR_fam"/>
</dbReference>
<proteinExistence type="inferred from homology"/>
<organism evidence="5">
    <name type="scientific">Pseudomonas putida</name>
    <name type="common">Arthrobacter siderocapsulatus</name>
    <dbReference type="NCBI Taxonomy" id="303"/>
    <lineage>
        <taxon>Bacteria</taxon>
        <taxon>Pseudomonadati</taxon>
        <taxon>Pseudomonadota</taxon>
        <taxon>Gammaproteobacteria</taxon>
        <taxon>Pseudomonadales</taxon>
        <taxon>Pseudomonadaceae</taxon>
        <taxon>Pseudomonas</taxon>
    </lineage>
</organism>
<dbReference type="GO" id="GO:0050664">
    <property type="term" value="F:oxidoreductase activity, acting on NAD(P)H, oxygen as acceptor"/>
    <property type="evidence" value="ECO:0007669"/>
    <property type="project" value="TreeGrafter"/>
</dbReference>
<gene>
    <name evidence="5" type="primary">nahB</name>
</gene>
<dbReference type="PRINTS" id="PR00081">
    <property type="entry name" value="GDHRDH"/>
</dbReference>
<reference evidence="5" key="1">
    <citation type="journal article" date="2013" name="Res. Microbiol.">
        <title>The organization of naphthalene degradation genes in Pseudomonas putida strain AK5.</title>
        <authorList>
            <person name="Izmalkova T.Y."/>
            <person name="Sazonova O.I."/>
            <person name="Nagornih M.O."/>
            <person name="Sokolov S.L."/>
            <person name="Kosheleva I.A."/>
            <person name="Boronin A.M."/>
        </authorList>
    </citation>
    <scope>NUCLEOTIDE SEQUENCE</scope>
    <source>
        <strain evidence="5">AK5</strain>
        <plasmid evidence="5">pAK5</plasmid>
    </source>
</reference>
<dbReference type="EMBL" id="JQ922260">
    <property type="protein sequence ID" value="AFM52767.1"/>
    <property type="molecule type" value="Genomic_DNA"/>
</dbReference>
<dbReference type="InterPro" id="IPR036291">
    <property type="entry name" value="NAD(P)-bd_dom_sf"/>
</dbReference>
<sequence>MVTATAVTINQRECTCMGNQQVVSITGAGSGIGLELVRSFKSAGYYVSALVRNEEQEALLCKEFKDALEIVVGDVRDHATNEKLIKQTIDRFGHLDCFIANAGIWDYMLSIEEPWEKISSRFDEIFDINVKSYFSGISAALPELKKTNGSVVMTASVSSHAVGGGGSCYIASKHAVLGMVKALAYELAPEVRVNAVSPGGTVTSLCGPASAGFDKMHMKDMPGIDDMIKGLTPLGFAAKPEDVVAPYLLLASRKQGKFITGTVISIDGGMALGRK</sequence>
<protein>
    <submittedName>
        <fullName evidence="5">Cis-1,2-dihydro-1,2-dihydroxynaphthalene-1, 2-dehydrogenase</fullName>
    </submittedName>
</protein>
<evidence type="ECO:0000256" key="4">
    <source>
        <dbReference type="ARBA" id="ARBA00023027"/>
    </source>
</evidence>
<dbReference type="AlphaFoldDB" id="I6S3T8"/>
<evidence type="ECO:0000256" key="3">
    <source>
        <dbReference type="ARBA" id="ARBA00023002"/>
    </source>
</evidence>
<dbReference type="SUPFAM" id="SSF51735">
    <property type="entry name" value="NAD(P)-binding Rossmann-fold domains"/>
    <property type="match status" value="1"/>
</dbReference>
<dbReference type="Pfam" id="PF13561">
    <property type="entry name" value="adh_short_C2"/>
    <property type="match status" value="1"/>
</dbReference>
<dbReference type="PRINTS" id="PR00080">
    <property type="entry name" value="SDRFAMILY"/>
</dbReference>
<evidence type="ECO:0000256" key="2">
    <source>
        <dbReference type="ARBA" id="ARBA00022797"/>
    </source>
</evidence>
<comment type="similarity">
    <text evidence="1">Belongs to the short-chain dehydrogenases/reductases (SDR) family.</text>
</comment>
<accession>I6S3T8</accession>
<keyword evidence="2" id="KW-0058">Aromatic hydrocarbons catabolism</keyword>
<name>I6S3T8_PSEPU</name>
<dbReference type="InterPro" id="IPR047950">
    <property type="entry name" value="BphB-like_SDR"/>
</dbReference>
<dbReference type="NCBIfam" id="NF004849">
    <property type="entry name" value="PRK06200.1"/>
    <property type="match status" value="1"/>
</dbReference>
<keyword evidence="3" id="KW-0560">Oxidoreductase</keyword>
<dbReference type="PANTHER" id="PTHR43008">
    <property type="entry name" value="BENZIL REDUCTASE"/>
    <property type="match status" value="1"/>
</dbReference>
<dbReference type="CDD" id="cd05348">
    <property type="entry name" value="BphB-like_SDR_c"/>
    <property type="match status" value="1"/>
</dbReference>
<dbReference type="Gene3D" id="3.40.50.720">
    <property type="entry name" value="NAD(P)-binding Rossmann-like Domain"/>
    <property type="match status" value="1"/>
</dbReference>
<evidence type="ECO:0000313" key="5">
    <source>
        <dbReference type="EMBL" id="AFM52767.1"/>
    </source>
</evidence>